<dbReference type="Proteomes" id="UP001108089">
    <property type="component" value="Unassembled WGS sequence"/>
</dbReference>
<feature type="compositionally biased region" description="Basic and acidic residues" evidence="1">
    <location>
        <begin position="176"/>
        <end position="194"/>
    </location>
</feature>
<comment type="caution">
    <text evidence="2">The sequence shown here is derived from an EMBL/GenBank/DDBJ whole genome shotgun (WGS) entry which is preliminary data.</text>
</comment>
<dbReference type="EMBL" id="JAKGCU010000024">
    <property type="protein sequence ID" value="MCF3940634.1"/>
    <property type="molecule type" value="Genomic_DNA"/>
</dbReference>
<evidence type="ECO:0000313" key="3">
    <source>
        <dbReference type="Proteomes" id="UP001108089"/>
    </source>
</evidence>
<evidence type="ECO:0000256" key="1">
    <source>
        <dbReference type="SAM" id="MobiDB-lite"/>
    </source>
</evidence>
<proteinExistence type="predicted"/>
<keyword evidence="3" id="KW-1185">Reference proteome</keyword>
<accession>A0ABS9DQY0</accession>
<organism evidence="2 3">
    <name type="scientific">Gordonia tangerina</name>
    <dbReference type="NCBI Taxonomy" id="2911060"/>
    <lineage>
        <taxon>Bacteria</taxon>
        <taxon>Bacillati</taxon>
        <taxon>Actinomycetota</taxon>
        <taxon>Actinomycetes</taxon>
        <taxon>Mycobacteriales</taxon>
        <taxon>Gordoniaceae</taxon>
        <taxon>Gordonia</taxon>
    </lineage>
</organism>
<reference evidence="2" key="1">
    <citation type="submission" date="2022-01" db="EMBL/GenBank/DDBJ databases">
        <title>Gordonia xiamenensis sp. nov., isolated from surface seawater in Xiamen.</title>
        <authorList>
            <person name="He Y.F."/>
        </authorList>
    </citation>
    <scope>NUCLEOTIDE SEQUENCE</scope>
    <source>
        <strain evidence="2">GW1C4-4</strain>
    </source>
</reference>
<sequence>MTETREYLMGALDVLRDQLQAQSPALSDSEIQVRVDGMRTQLADLIEQQAFLLIEQWREENPGQEPEFEDQRRLQTRARMIANDLLSHQLQESALSADPDPAPQEETPLWVQPEPGRAVAQWLHEDLWLEASRDSDRLAEDLWGEKSPAWVVRAASLIEARTLDGMVLPQQPGDPAAREVEAAVDADLAKRTNS</sequence>
<evidence type="ECO:0000313" key="2">
    <source>
        <dbReference type="EMBL" id="MCF3940634.1"/>
    </source>
</evidence>
<dbReference type="RefSeq" id="WP_235725379.1">
    <property type="nucleotide sequence ID" value="NZ_JAKGCU010000024.1"/>
</dbReference>
<gene>
    <name evidence="2" type="ORF">L1892_19885</name>
</gene>
<protein>
    <submittedName>
        <fullName evidence="2">Uncharacterized protein</fullName>
    </submittedName>
</protein>
<feature type="region of interest" description="Disordered" evidence="1">
    <location>
        <begin position="171"/>
        <end position="194"/>
    </location>
</feature>
<name>A0ABS9DQY0_9ACTN</name>